<organism evidence="1 2">
    <name type="scientific">Labedella gwakjiensis</name>
    <dbReference type="NCBI Taxonomy" id="390269"/>
    <lineage>
        <taxon>Bacteria</taxon>
        <taxon>Bacillati</taxon>
        <taxon>Actinomycetota</taxon>
        <taxon>Actinomycetes</taxon>
        <taxon>Micrococcales</taxon>
        <taxon>Microbacteriaceae</taxon>
        <taxon>Labedella</taxon>
    </lineage>
</organism>
<proteinExistence type="predicted"/>
<evidence type="ECO:0000313" key="2">
    <source>
        <dbReference type="Proteomes" id="UP000241203"/>
    </source>
</evidence>
<dbReference type="Proteomes" id="UP000241203">
    <property type="component" value="Unassembled WGS sequence"/>
</dbReference>
<dbReference type="EMBL" id="PYAU01000001">
    <property type="protein sequence ID" value="PSL37550.1"/>
    <property type="molecule type" value="Genomic_DNA"/>
</dbReference>
<accession>A0A2P8GUB2</accession>
<name>A0A2P8GUB2_9MICO</name>
<reference evidence="1 2" key="1">
    <citation type="submission" date="2018-03" db="EMBL/GenBank/DDBJ databases">
        <title>Genomic Encyclopedia of Archaeal and Bacterial Type Strains, Phase II (KMG-II): from individual species to whole genera.</title>
        <authorList>
            <person name="Goeker M."/>
        </authorList>
    </citation>
    <scope>NUCLEOTIDE SEQUENCE [LARGE SCALE GENOMIC DNA]</scope>
    <source>
        <strain evidence="1 2">DSM 21548</strain>
    </source>
</reference>
<comment type="caution">
    <text evidence="1">The sequence shown here is derived from an EMBL/GenBank/DDBJ whole genome shotgun (WGS) entry which is preliminary data.</text>
</comment>
<gene>
    <name evidence="1" type="ORF">CLV49_1157</name>
</gene>
<sequence length="182" mass="19921">MTHVETFVLELPQPSLVSLETYAIVGEVSDLLIRDRGPGFHARVSIRTLDRSARSRAACAPGRTETGVVRSGRRGSFETAAIRARVGDERLDNVAVEIDFYLRTLAQVLHAAASRHESLWALTLDARQRGHAVSASAACNIAGDFVATETRLTATTEAELKRAFEIDAVDTISRWRAPHRTA</sequence>
<dbReference type="AlphaFoldDB" id="A0A2P8GUB2"/>
<protein>
    <submittedName>
        <fullName evidence="1">Uncharacterized protein</fullName>
    </submittedName>
</protein>
<evidence type="ECO:0000313" key="1">
    <source>
        <dbReference type="EMBL" id="PSL37550.1"/>
    </source>
</evidence>